<dbReference type="KEGG" id="dvn:HQ394_04100"/>
<accession>A0A7H1N5Y3</accession>
<evidence type="ECO:0000256" key="2">
    <source>
        <dbReference type="ARBA" id="ARBA00023239"/>
    </source>
</evidence>
<comment type="similarity">
    <text evidence="5">Belongs to the EutC family.</text>
</comment>
<dbReference type="RefSeq" id="WP_223292027.1">
    <property type="nucleotide sequence ID" value="NZ_CP053923.1"/>
</dbReference>
<comment type="pathway">
    <text evidence="5">Amine and polyamine degradation; ethanolamine degradation.</text>
</comment>
<comment type="function">
    <text evidence="5">Catalyzes the deamination of various vicinal amino-alcohols to oxo compounds. Allows this organism to utilize ethanolamine as the sole source of nitrogen and carbon in the presence of external vitamin B12.</text>
</comment>
<dbReference type="Proteomes" id="UP000516369">
    <property type="component" value="Chromosome"/>
</dbReference>
<feature type="binding site" evidence="5">
    <location>
        <position position="202"/>
    </location>
    <ligand>
        <name>adenosylcob(III)alamin</name>
        <dbReference type="ChEBI" id="CHEBI:18408"/>
    </ligand>
</feature>
<reference evidence="6 7" key="1">
    <citation type="submission" date="2020-05" db="EMBL/GenBank/DDBJ databases">
        <title>Complete closed genome sequence of Defluviicoccus vanus.</title>
        <authorList>
            <person name="Bessarab I."/>
            <person name="Arumugam K."/>
            <person name="Maszenan A.M."/>
            <person name="Seviour R.J."/>
            <person name="Williams R.B."/>
        </authorList>
    </citation>
    <scope>NUCLEOTIDE SEQUENCE [LARGE SCALE GENOMIC DNA]</scope>
    <source>
        <strain evidence="6 7">Ben 114</strain>
    </source>
</reference>
<dbReference type="GO" id="GO:0006520">
    <property type="term" value="P:amino acid metabolic process"/>
    <property type="evidence" value="ECO:0007669"/>
    <property type="project" value="InterPro"/>
</dbReference>
<dbReference type="NCBIfam" id="NF003971">
    <property type="entry name" value="PRK05465.1"/>
    <property type="match status" value="1"/>
</dbReference>
<keyword evidence="1 5" id="KW-0846">Cobalamin</keyword>
<organism evidence="6 7">
    <name type="scientific">Defluviicoccus vanus</name>
    <dbReference type="NCBI Taxonomy" id="111831"/>
    <lineage>
        <taxon>Bacteria</taxon>
        <taxon>Pseudomonadati</taxon>
        <taxon>Pseudomonadota</taxon>
        <taxon>Alphaproteobacteria</taxon>
        <taxon>Rhodospirillales</taxon>
        <taxon>Rhodospirillaceae</taxon>
        <taxon>Defluviicoccus</taxon>
    </lineage>
</organism>
<evidence type="ECO:0000256" key="4">
    <source>
        <dbReference type="ARBA" id="ARBA00024446"/>
    </source>
</evidence>
<keyword evidence="7" id="KW-1185">Reference proteome</keyword>
<comment type="subcellular location">
    <subcellularLocation>
        <location evidence="5">Bacterial microcompartment</location>
    </subcellularLocation>
</comment>
<dbReference type="Pfam" id="PF05985">
    <property type="entry name" value="EutC"/>
    <property type="match status" value="1"/>
</dbReference>
<feature type="binding site" evidence="5">
    <location>
        <position position="152"/>
    </location>
    <ligand>
        <name>adenosylcob(III)alamin</name>
        <dbReference type="ChEBI" id="CHEBI:18408"/>
    </ligand>
</feature>
<dbReference type="Gene3D" id="3.40.50.11240">
    <property type="entry name" value="Ethanolamine ammonia-lyase light chain (EutC)"/>
    <property type="match status" value="1"/>
</dbReference>
<keyword evidence="4 5" id="KW-1283">Bacterial microcompartment</keyword>
<dbReference type="AlphaFoldDB" id="A0A7H1N5Y3"/>
<dbReference type="GO" id="GO:0008851">
    <property type="term" value="F:ethanolamine ammonia-lyase activity"/>
    <property type="evidence" value="ECO:0007669"/>
    <property type="project" value="UniProtKB-UniRule"/>
</dbReference>
<dbReference type="Gene3D" id="1.10.30.40">
    <property type="entry name" value="Ethanolamine ammonia-lyase light chain (EutC), N-terminal domain"/>
    <property type="match status" value="1"/>
</dbReference>
<dbReference type="InterPro" id="IPR042255">
    <property type="entry name" value="EutC_N"/>
</dbReference>
<evidence type="ECO:0000313" key="6">
    <source>
        <dbReference type="EMBL" id="QNT71119.1"/>
    </source>
</evidence>
<dbReference type="PANTHER" id="PTHR39330">
    <property type="entry name" value="ETHANOLAMINE AMMONIA-LYASE LIGHT CHAIN"/>
    <property type="match status" value="1"/>
</dbReference>
<keyword evidence="3 5" id="KW-0170">Cobalt</keyword>
<evidence type="ECO:0000256" key="5">
    <source>
        <dbReference type="HAMAP-Rule" id="MF_00601"/>
    </source>
</evidence>
<dbReference type="InterPro" id="IPR009246">
    <property type="entry name" value="EutC"/>
</dbReference>
<dbReference type="GO" id="GO:0031419">
    <property type="term" value="F:cobalamin binding"/>
    <property type="evidence" value="ECO:0007669"/>
    <property type="project" value="UniProtKB-UniRule"/>
</dbReference>
<dbReference type="EC" id="4.3.1.7" evidence="5"/>
<comment type="cofactor">
    <cofactor evidence="5">
        <name>adenosylcob(III)alamin</name>
        <dbReference type="ChEBI" id="CHEBI:18408"/>
    </cofactor>
    <text evidence="5">Binds between the large and small subunits.</text>
</comment>
<evidence type="ECO:0000256" key="3">
    <source>
        <dbReference type="ARBA" id="ARBA00023285"/>
    </source>
</evidence>
<evidence type="ECO:0000256" key="1">
    <source>
        <dbReference type="ARBA" id="ARBA00022628"/>
    </source>
</evidence>
<name>A0A7H1N5Y3_9PROT</name>
<proteinExistence type="inferred from homology"/>
<dbReference type="GO" id="GO:0009350">
    <property type="term" value="C:ethanolamine ammonia-lyase complex"/>
    <property type="evidence" value="ECO:0007669"/>
    <property type="project" value="UniProtKB-UniRule"/>
</dbReference>
<evidence type="ECO:0000313" key="7">
    <source>
        <dbReference type="Proteomes" id="UP000516369"/>
    </source>
</evidence>
<protein>
    <recommendedName>
        <fullName evidence="5">Ethanolamine ammonia-lyase small subunit</fullName>
        <shortName evidence="5">EAL small subunit</shortName>
        <ecNumber evidence="5">4.3.1.7</ecNumber>
    </recommendedName>
</protein>
<dbReference type="GO" id="GO:0046336">
    <property type="term" value="P:ethanolamine catabolic process"/>
    <property type="evidence" value="ECO:0007669"/>
    <property type="project" value="UniProtKB-UniRule"/>
</dbReference>
<feature type="binding site" evidence="5">
    <location>
        <position position="173"/>
    </location>
    <ligand>
        <name>adenosylcob(III)alamin</name>
        <dbReference type="ChEBI" id="CHEBI:18408"/>
    </ligand>
</feature>
<comment type="catalytic activity">
    <reaction evidence="5">
        <text>ethanolamine = acetaldehyde + NH4(+)</text>
        <dbReference type="Rhea" id="RHEA:15313"/>
        <dbReference type="ChEBI" id="CHEBI:15343"/>
        <dbReference type="ChEBI" id="CHEBI:28938"/>
        <dbReference type="ChEBI" id="CHEBI:57603"/>
        <dbReference type="EC" id="4.3.1.7"/>
    </reaction>
</comment>
<dbReference type="HAMAP" id="MF_00601">
    <property type="entry name" value="EutC"/>
    <property type="match status" value="1"/>
</dbReference>
<dbReference type="GO" id="GO:0031471">
    <property type="term" value="C:ethanolamine degradation polyhedral organelle"/>
    <property type="evidence" value="ECO:0007669"/>
    <property type="project" value="UniProtKB-UniRule"/>
</dbReference>
<dbReference type="PIRSF" id="PIRSF018982">
    <property type="entry name" value="EutC"/>
    <property type="match status" value="1"/>
</dbReference>
<sequence length="256" mass="26607">MTDEPAARDPWQGISRHTAARIALGRSGDGLPTARLLEFQLDHARARDAVHLPFDAAAVAAAITVLPTRIVRSQAADRASYLRRPDLGRRLDDGDRAQLATAAGAFDLALVVCDGLSALAVHTSAAALIAALVPRLDGWRLAPVVLAHQGRVALGDDIALSLGARMVVVLIGERPGLSAADSLGAYLTWAPRGDSSDAERNCLSNIRPGGMPIDAAAAQLAWLLTESRRLKLSGVGLKGDVPVALADGPASPLLPG</sequence>
<dbReference type="InterPro" id="IPR042251">
    <property type="entry name" value="EutC_C"/>
</dbReference>
<dbReference type="EMBL" id="CP053923">
    <property type="protein sequence ID" value="QNT71119.1"/>
    <property type="molecule type" value="Genomic_DNA"/>
</dbReference>
<dbReference type="UniPathway" id="UPA00560"/>
<gene>
    <name evidence="5 6" type="primary">eutC</name>
    <name evidence="6" type="ORF">HQ394_04100</name>
</gene>
<comment type="subunit">
    <text evidence="5">The basic unit is a heterodimer which dimerizes to form tetramers. The heterotetramers trimerize; 6 large subunits form a core ring with 6 small subunits projecting outwards.</text>
</comment>
<keyword evidence="2 5" id="KW-0456">Lyase</keyword>
<dbReference type="PANTHER" id="PTHR39330:SF1">
    <property type="entry name" value="ETHANOLAMINE AMMONIA-LYASE SMALL SUBUNIT"/>
    <property type="match status" value="1"/>
</dbReference>